<reference evidence="3" key="1">
    <citation type="submission" date="2021-09" db="EMBL/GenBank/DDBJ databases">
        <authorList>
            <person name="Martin H S."/>
        </authorList>
    </citation>
    <scope>NUCLEOTIDE SEQUENCE</scope>
</reference>
<dbReference type="AlphaFoldDB" id="A0A8J2QN22"/>
<evidence type="ECO:0000256" key="2">
    <source>
        <dbReference type="SAM" id="Phobius"/>
    </source>
</evidence>
<keyword evidence="2" id="KW-0472">Membrane</keyword>
<comment type="caution">
    <text evidence="3">The sequence shown here is derived from an EMBL/GenBank/DDBJ whole genome shotgun (WGS) entry which is preliminary data.</text>
</comment>
<feature type="compositionally biased region" description="Basic and acidic residues" evidence="1">
    <location>
        <begin position="75"/>
        <end position="87"/>
    </location>
</feature>
<keyword evidence="2" id="KW-1133">Transmembrane helix</keyword>
<dbReference type="Proteomes" id="UP000789524">
    <property type="component" value="Unassembled WGS sequence"/>
</dbReference>
<accession>A0A8J2QN22</accession>
<keyword evidence="2" id="KW-0812">Transmembrane</keyword>
<dbReference type="OrthoDB" id="7380977at2759"/>
<sequence length="133" mass="15462">MTTYIVGFICALVLALVLVVWITYCMFCKEKHKSEIYQYNISDLRRNNYEIAQDHEEKKCKEVTAGIFILPSRHKEKDDSYIKRPDYPEGPVSNLQPRTEQLIDIINDSPSDNEDRRCVNFNIESNAQGQSDV</sequence>
<proteinExistence type="predicted"/>
<feature type="transmembrane region" description="Helical" evidence="2">
    <location>
        <begin position="6"/>
        <end position="27"/>
    </location>
</feature>
<protein>
    <submittedName>
        <fullName evidence="3">(African queen) hypothetical protein</fullName>
    </submittedName>
</protein>
<organism evidence="3 4">
    <name type="scientific">Danaus chrysippus</name>
    <name type="common">African queen</name>
    <dbReference type="NCBI Taxonomy" id="151541"/>
    <lineage>
        <taxon>Eukaryota</taxon>
        <taxon>Metazoa</taxon>
        <taxon>Ecdysozoa</taxon>
        <taxon>Arthropoda</taxon>
        <taxon>Hexapoda</taxon>
        <taxon>Insecta</taxon>
        <taxon>Pterygota</taxon>
        <taxon>Neoptera</taxon>
        <taxon>Endopterygota</taxon>
        <taxon>Lepidoptera</taxon>
        <taxon>Glossata</taxon>
        <taxon>Ditrysia</taxon>
        <taxon>Papilionoidea</taxon>
        <taxon>Nymphalidae</taxon>
        <taxon>Danainae</taxon>
        <taxon>Danaini</taxon>
        <taxon>Danaina</taxon>
        <taxon>Danaus</taxon>
        <taxon>Anosia</taxon>
    </lineage>
</organism>
<feature type="region of interest" description="Disordered" evidence="1">
    <location>
        <begin position="75"/>
        <end position="95"/>
    </location>
</feature>
<evidence type="ECO:0000256" key="1">
    <source>
        <dbReference type="SAM" id="MobiDB-lite"/>
    </source>
</evidence>
<evidence type="ECO:0000313" key="3">
    <source>
        <dbReference type="EMBL" id="CAG9563957.1"/>
    </source>
</evidence>
<dbReference type="EMBL" id="CAKASE010000050">
    <property type="protein sequence ID" value="CAG9563957.1"/>
    <property type="molecule type" value="Genomic_DNA"/>
</dbReference>
<gene>
    <name evidence="3" type="ORF">DCHRY22_LOCUS5021</name>
</gene>
<evidence type="ECO:0000313" key="4">
    <source>
        <dbReference type="Proteomes" id="UP000789524"/>
    </source>
</evidence>
<keyword evidence="4" id="KW-1185">Reference proteome</keyword>
<name>A0A8J2QN22_9NEOP</name>